<reference evidence="10" key="2">
    <citation type="submission" date="2015-03" db="UniProtKB">
        <authorList>
            <consortium name="EnsemblPlants"/>
        </authorList>
    </citation>
    <scope>IDENTIFICATION</scope>
</reference>
<keyword evidence="7" id="KW-0695">RNA-directed DNA polymerase</keyword>
<evidence type="ECO:0000256" key="4">
    <source>
        <dbReference type="ARBA" id="ARBA00022722"/>
    </source>
</evidence>
<dbReference type="GO" id="GO:0016787">
    <property type="term" value="F:hydrolase activity"/>
    <property type="evidence" value="ECO:0007669"/>
    <property type="project" value="UniProtKB-KW"/>
</dbReference>
<dbReference type="KEGG" id="boe:106309790"/>
<feature type="region of interest" description="Disordered" evidence="8">
    <location>
        <begin position="340"/>
        <end position="410"/>
    </location>
</feature>
<feature type="region of interest" description="Disordered" evidence="8">
    <location>
        <begin position="1"/>
        <end position="78"/>
    </location>
</feature>
<dbReference type="InterPro" id="IPR001584">
    <property type="entry name" value="Integrase_cat-core"/>
</dbReference>
<dbReference type="Pfam" id="PF17921">
    <property type="entry name" value="Integrase_H2C2"/>
    <property type="match status" value="1"/>
</dbReference>
<dbReference type="GO" id="GO:0003964">
    <property type="term" value="F:RNA-directed DNA polymerase activity"/>
    <property type="evidence" value="ECO:0007669"/>
    <property type="project" value="UniProtKB-KW"/>
</dbReference>
<evidence type="ECO:0000313" key="11">
    <source>
        <dbReference type="Proteomes" id="UP000032141"/>
    </source>
</evidence>
<evidence type="ECO:0000313" key="10">
    <source>
        <dbReference type="EnsemblPlants" id="Bo1g012030.1"/>
    </source>
</evidence>
<dbReference type="InterPro" id="IPR005162">
    <property type="entry name" value="Retrotrans_gag_dom"/>
</dbReference>
<dbReference type="Gene3D" id="2.40.70.10">
    <property type="entry name" value="Acid Proteases"/>
    <property type="match status" value="1"/>
</dbReference>
<dbReference type="InterPro" id="IPR000477">
    <property type="entry name" value="RT_dom"/>
</dbReference>
<dbReference type="PROSITE" id="PS50994">
    <property type="entry name" value="INTEGRASE"/>
    <property type="match status" value="1"/>
</dbReference>
<dbReference type="SUPFAM" id="SSF53098">
    <property type="entry name" value="Ribonuclease H-like"/>
    <property type="match status" value="1"/>
</dbReference>
<feature type="compositionally biased region" description="Basic and acidic residues" evidence="8">
    <location>
        <begin position="545"/>
        <end position="571"/>
    </location>
</feature>
<dbReference type="InterPro" id="IPR012337">
    <property type="entry name" value="RNaseH-like_sf"/>
</dbReference>
<evidence type="ECO:0000256" key="8">
    <source>
        <dbReference type="SAM" id="MobiDB-lite"/>
    </source>
</evidence>
<dbReference type="InterPro" id="IPR043128">
    <property type="entry name" value="Rev_trsase/Diguanyl_cyclase"/>
</dbReference>
<dbReference type="HOGENOM" id="CLU_235974_0_0_1"/>
<evidence type="ECO:0000256" key="7">
    <source>
        <dbReference type="ARBA" id="ARBA00022918"/>
    </source>
</evidence>
<feature type="compositionally biased region" description="Polar residues" evidence="8">
    <location>
        <begin position="386"/>
        <end position="402"/>
    </location>
</feature>
<accession>A0A0D3A328</accession>
<dbReference type="InterPro" id="IPR041588">
    <property type="entry name" value="Integrase_H2C2"/>
</dbReference>
<protein>
    <recommendedName>
        <fullName evidence="1">RNA-directed DNA polymerase</fullName>
        <ecNumber evidence="1">2.7.7.49</ecNumber>
    </recommendedName>
</protein>
<dbReference type="Pfam" id="PF00665">
    <property type="entry name" value="rve"/>
    <property type="match status" value="1"/>
</dbReference>
<dbReference type="Pfam" id="PF17917">
    <property type="entry name" value="RT_RNaseH"/>
    <property type="match status" value="1"/>
</dbReference>
<dbReference type="PANTHER" id="PTHR37984:SF5">
    <property type="entry name" value="PROTEIN NYNRIN-LIKE"/>
    <property type="match status" value="1"/>
</dbReference>
<evidence type="ECO:0000256" key="3">
    <source>
        <dbReference type="ARBA" id="ARBA00022695"/>
    </source>
</evidence>
<keyword evidence="6" id="KW-0378">Hydrolase</keyword>
<dbReference type="Proteomes" id="UP000032141">
    <property type="component" value="Chromosome C1"/>
</dbReference>
<dbReference type="Gene3D" id="3.10.10.10">
    <property type="entry name" value="HIV Type 1 Reverse Transcriptase, subunit A, domain 1"/>
    <property type="match status" value="1"/>
</dbReference>
<dbReference type="GO" id="GO:0004519">
    <property type="term" value="F:endonuclease activity"/>
    <property type="evidence" value="ECO:0007669"/>
    <property type="project" value="UniProtKB-KW"/>
</dbReference>
<dbReference type="GO" id="GO:0015074">
    <property type="term" value="P:DNA integration"/>
    <property type="evidence" value="ECO:0007669"/>
    <property type="project" value="InterPro"/>
</dbReference>
<dbReference type="GO" id="GO:0003676">
    <property type="term" value="F:nucleic acid binding"/>
    <property type="evidence" value="ECO:0007669"/>
    <property type="project" value="InterPro"/>
</dbReference>
<dbReference type="OMA" id="HRMCIDY"/>
<dbReference type="CDD" id="cd00303">
    <property type="entry name" value="retropepsin_like"/>
    <property type="match status" value="1"/>
</dbReference>
<feature type="compositionally biased region" description="Polar residues" evidence="8">
    <location>
        <begin position="575"/>
        <end position="587"/>
    </location>
</feature>
<dbReference type="Pfam" id="PF03732">
    <property type="entry name" value="Retrotrans_gag"/>
    <property type="match status" value="1"/>
</dbReference>
<dbReference type="Gramene" id="Bo1g012030.1">
    <property type="protein sequence ID" value="Bo1g012030.1"/>
    <property type="gene ID" value="Bo1g012030"/>
</dbReference>
<feature type="domain" description="Integrase catalytic" evidence="9">
    <location>
        <begin position="1581"/>
        <end position="1748"/>
    </location>
</feature>
<dbReference type="STRING" id="109376.A0A0D3A328"/>
<dbReference type="InterPro" id="IPR021109">
    <property type="entry name" value="Peptidase_aspartic_dom_sf"/>
</dbReference>
<dbReference type="FunFam" id="3.10.20.370:FF:000001">
    <property type="entry name" value="Retrovirus-related Pol polyprotein from transposon 17.6-like protein"/>
    <property type="match status" value="1"/>
</dbReference>
<dbReference type="PANTHER" id="PTHR37984">
    <property type="entry name" value="PROTEIN CBG26694"/>
    <property type="match status" value="1"/>
</dbReference>
<dbReference type="OrthoDB" id="1104620at2759"/>
<organism evidence="10 11">
    <name type="scientific">Brassica oleracea var. oleracea</name>
    <dbReference type="NCBI Taxonomy" id="109376"/>
    <lineage>
        <taxon>Eukaryota</taxon>
        <taxon>Viridiplantae</taxon>
        <taxon>Streptophyta</taxon>
        <taxon>Embryophyta</taxon>
        <taxon>Tracheophyta</taxon>
        <taxon>Spermatophyta</taxon>
        <taxon>Magnoliopsida</taxon>
        <taxon>eudicotyledons</taxon>
        <taxon>Gunneridae</taxon>
        <taxon>Pentapetalae</taxon>
        <taxon>rosids</taxon>
        <taxon>malvids</taxon>
        <taxon>Brassicales</taxon>
        <taxon>Brassicaceae</taxon>
        <taxon>Brassiceae</taxon>
        <taxon>Brassica</taxon>
    </lineage>
</organism>
<evidence type="ECO:0000256" key="6">
    <source>
        <dbReference type="ARBA" id="ARBA00022801"/>
    </source>
</evidence>
<dbReference type="InterPro" id="IPR041373">
    <property type="entry name" value="RT_RNaseH"/>
</dbReference>
<sequence>MSGFHTRSKGSSNLIPLELELGRLERQVKKKRLESAEEVEMAEHQEDQFQDNPQNPIPVDEREGNNAGDNQQAGVAARQQAGDYGMPRMTLAHYDTPDAFYADRSGIRPPPIERRDFEIKTGLINLVEKNPFHGNPSEDPMYHLEHFERVCDTSRHNGVPQGALKCRLFPFSLADKAIRWLKSIPPGSLTTWEETRAAFLQHFFTKSRSTYLRSRIGSFQQLDSESFHEAWERFKEYTQDCPHHGYTDVSLLNIFYNGVHEESQDAMDTASNGDFMTKTVEEAYTLLNNLSSSKANRKSRFDTSQKGVGYESKKIDELNAKIEMLLKRDQKSVKFVEEQGYRSSQEAVGDDSSDMQADVNYIGGQGNYNRGYNQNLGWNQNQQNNLSYRSNNVENPQHQSYPQAGNRQNQNQNQSVFNQGFQNRNQYQGNNSGNSGFQQRQQYNNYQNQGNASSSQPSQDNEIKKMLQMVLEGQKNSTAEINTKVDNMYGELNGKFEALNTHLKVLEKQVAQTASSSRTAPGFLPGKSETNPKEFVNAVTLRSGKTIEESKEKEIDRSQEQIDRSKGKEIDLSGPSGSTDPVSTKPNSSEPEEVYVAPPAYVPKAPYPSRPRQKIKEREYEKLKNLVGELHVRLPFVEAVKMVPSLKRYMKEILTDKMSLERGVLMLNEECSAVLQNVMPKKREDPGAFVLPCRIGSLTFERSLCDLGSGVSLMPFSVSERLGMTNYKPTRISLVLADRSVRRPVGVLENIPVGVGKGYVLTDFVVLELEEEPKDPLILGRPFLATAGAMIDVQNGHIDLRLGDMAMRYNVEKVLKNPTIDGQTFWVDTLTELVEEMDEELHTDDPLQVALTQRESEFGFMNQEVVGFSEILDSAPPIEKHVAYVSLEDSGTDKTVKPSSSQPDWSEENAPKVELKALPAGLRYAFLGPNSTYPVIICANLNNVETALLLSKLRKYRKALGYSLDDITGISPDLCMHKIHLEDESKTSIEHQRRLNPKLMEVVKKEILKLLSAGVIYPISDSTWVSPVHVVPKKGGITVITNEKAELIPTRTVTGHRMCIDYRKLNSATRKDHFPLPFIDQMLERLANHPYYCFLDGYSGFFQIPIHPDDQEKTTFTCPYGTFAYRRMPFGLCNAPATFQRCMMSIFTDLIEDIMEVFMDDFSVYGSSFSDCLANLCKVLERCEEKNLVLNWEKCHFMVKDGIVLGHRISEQGIEVDKAKIEVMTSLQPPRTVRDIRSFLGHAGFYRRFIKDFSMIARPLTRLLCKEAKFVFDADCLAAFQILKKSLVSAPIVQPPDWDLPFEIMCDASDYAIGAVLGQRKDKKLHVIYYASRTLDDAQIKYATTEKELLAVVYAFEKFRSYLVGSKVIVHTDHAALKYLMTKKDAKPRLLRWILLLQEFDIEIRDKRGAENGVADHLSRMRVEAETPLDDTLPEENVYVITLLEDEYLDQADCCVMRQIQDDLPWFADFANYLCAGIEPPNLKGYERKKFMRDVNHYYWDDPFLYKRCSDGLFRRCVLENEMQGILFHCHSSEYAGHFATFKTVSKVLQAGYWWPTLFRDAHEFVSKCDACQRKGNISKRNEMPQNFILEVEVFDVWGIDFMGPFPSSYGNEYILVAVDYVSKWVEAVASKTNDSSVVKKMFKTVVFPRFGIPRVVISDGGSHFINKTFDKLLKKHGVKHKVATPYHPQTSGQVEISNREIKGILEKAVGKTRKDWAVKLDDALWAYRTAYKTPLGTTPFNLVYGKSCHLPVELEYSGFWATKLMNFDIKTAAERRMVQLNELDEILLNAYENTKIYKERTKAWHDRKIIPRDFAVGDKVLLFNSRLKLFPGKLKSRWSGPFTITEVRPYGAVVLEENGKKFTVNGQRLKPYFTDAKPEEGTNIPLSEPDIA</sequence>
<dbReference type="EnsemblPlants" id="Bo1g012030.1">
    <property type="protein sequence ID" value="Bo1g012030.1"/>
    <property type="gene ID" value="Bo1g012030"/>
</dbReference>
<feature type="compositionally biased region" description="Low complexity" evidence="8">
    <location>
        <begin position="367"/>
        <end position="385"/>
    </location>
</feature>
<dbReference type="CDD" id="cd01647">
    <property type="entry name" value="RT_LTR"/>
    <property type="match status" value="1"/>
</dbReference>
<dbReference type="eggNOG" id="KOG0017">
    <property type="taxonomic scope" value="Eukaryota"/>
</dbReference>
<feature type="compositionally biased region" description="Low complexity" evidence="8">
    <location>
        <begin position="594"/>
        <end position="604"/>
    </location>
</feature>
<dbReference type="EC" id="2.7.7.49" evidence="1"/>
<evidence type="ECO:0000256" key="5">
    <source>
        <dbReference type="ARBA" id="ARBA00022759"/>
    </source>
</evidence>
<keyword evidence="3" id="KW-0548">Nucleotidyltransferase</keyword>
<dbReference type="Pfam" id="PF00078">
    <property type="entry name" value="RVT_1"/>
    <property type="match status" value="1"/>
</dbReference>
<dbReference type="CDD" id="cd09274">
    <property type="entry name" value="RNase_HI_RT_Ty3"/>
    <property type="match status" value="1"/>
</dbReference>
<evidence type="ECO:0000259" key="9">
    <source>
        <dbReference type="PROSITE" id="PS50994"/>
    </source>
</evidence>
<evidence type="ECO:0000256" key="1">
    <source>
        <dbReference type="ARBA" id="ARBA00012493"/>
    </source>
</evidence>
<proteinExistence type="predicted"/>
<dbReference type="SUPFAM" id="SSF56672">
    <property type="entry name" value="DNA/RNA polymerases"/>
    <property type="match status" value="1"/>
</dbReference>
<keyword evidence="2" id="KW-0808">Transferase</keyword>
<dbReference type="FunFam" id="3.30.70.270:FF:000020">
    <property type="entry name" value="Transposon Tf2-6 polyprotein-like Protein"/>
    <property type="match status" value="1"/>
</dbReference>
<reference evidence="10 11" key="1">
    <citation type="journal article" date="2014" name="Genome Biol.">
        <title>Transcriptome and methylome profiling reveals relics of genome dominance in the mesopolyploid Brassica oleracea.</title>
        <authorList>
            <person name="Parkin I.A."/>
            <person name="Koh C."/>
            <person name="Tang H."/>
            <person name="Robinson S.J."/>
            <person name="Kagale S."/>
            <person name="Clarke W.E."/>
            <person name="Town C.D."/>
            <person name="Nixon J."/>
            <person name="Krishnakumar V."/>
            <person name="Bidwell S.L."/>
            <person name="Denoeud F."/>
            <person name="Belcram H."/>
            <person name="Links M.G."/>
            <person name="Just J."/>
            <person name="Clarke C."/>
            <person name="Bender T."/>
            <person name="Huebert T."/>
            <person name="Mason A.S."/>
            <person name="Pires J.C."/>
            <person name="Barker G."/>
            <person name="Moore J."/>
            <person name="Walley P.G."/>
            <person name="Manoli S."/>
            <person name="Batley J."/>
            <person name="Edwards D."/>
            <person name="Nelson M.N."/>
            <person name="Wang X."/>
            <person name="Paterson A.H."/>
            <person name="King G."/>
            <person name="Bancroft I."/>
            <person name="Chalhoub B."/>
            <person name="Sharpe A.G."/>
        </authorList>
    </citation>
    <scope>NUCLEOTIDE SEQUENCE</scope>
    <source>
        <strain evidence="10 11">cv. TO1000</strain>
    </source>
</reference>
<dbReference type="Gene3D" id="3.30.70.270">
    <property type="match status" value="2"/>
</dbReference>
<keyword evidence="11" id="KW-1185">Reference proteome</keyword>
<dbReference type="InterPro" id="IPR036397">
    <property type="entry name" value="RNaseH_sf"/>
</dbReference>
<feature type="region of interest" description="Disordered" evidence="8">
    <location>
        <begin position="512"/>
        <end position="613"/>
    </location>
</feature>
<dbReference type="Gene3D" id="3.30.420.10">
    <property type="entry name" value="Ribonuclease H-like superfamily/Ribonuclease H"/>
    <property type="match status" value="1"/>
</dbReference>
<dbReference type="InterPro" id="IPR050951">
    <property type="entry name" value="Retrovirus_Pol_polyprotein"/>
</dbReference>
<dbReference type="RefSeq" id="XP_013602381.1">
    <property type="nucleotide sequence ID" value="XM_013746927.1"/>
</dbReference>
<evidence type="ECO:0000256" key="2">
    <source>
        <dbReference type="ARBA" id="ARBA00022679"/>
    </source>
</evidence>
<dbReference type="InterPro" id="IPR043502">
    <property type="entry name" value="DNA/RNA_pol_sf"/>
</dbReference>
<name>A0A0D3A328_BRAOL</name>
<dbReference type="Gene3D" id="1.10.340.70">
    <property type="match status" value="1"/>
</dbReference>
<keyword evidence="4" id="KW-0540">Nuclease</keyword>
<keyword evidence="5" id="KW-0255">Endonuclease</keyword>
<dbReference type="GeneID" id="106309790"/>